<dbReference type="InterPro" id="IPR016197">
    <property type="entry name" value="Chromo-like_dom_sf"/>
</dbReference>
<organism evidence="5 6">
    <name type="scientific">Mycena maculata</name>
    <dbReference type="NCBI Taxonomy" id="230809"/>
    <lineage>
        <taxon>Eukaryota</taxon>
        <taxon>Fungi</taxon>
        <taxon>Dikarya</taxon>
        <taxon>Basidiomycota</taxon>
        <taxon>Agaricomycotina</taxon>
        <taxon>Agaricomycetes</taxon>
        <taxon>Agaricomycetidae</taxon>
        <taxon>Agaricales</taxon>
        <taxon>Marasmiineae</taxon>
        <taxon>Mycenaceae</taxon>
        <taxon>Mycena</taxon>
    </lineage>
</organism>
<dbReference type="CDD" id="cd18968">
    <property type="entry name" value="chromodomain"/>
    <property type="match status" value="1"/>
</dbReference>
<gene>
    <name evidence="5" type="ORF">DFH07DRAFT_53206</name>
</gene>
<keyword evidence="6" id="KW-1185">Reference proteome</keyword>
<dbReference type="Gene3D" id="2.40.50.40">
    <property type="match status" value="1"/>
</dbReference>
<dbReference type="Proteomes" id="UP001215280">
    <property type="component" value="Unassembled WGS sequence"/>
</dbReference>
<dbReference type="GO" id="GO:0005634">
    <property type="term" value="C:nucleus"/>
    <property type="evidence" value="ECO:0007669"/>
    <property type="project" value="UniProtKB-SubCell"/>
</dbReference>
<dbReference type="InterPro" id="IPR000953">
    <property type="entry name" value="Chromo/chromo_shadow_dom"/>
</dbReference>
<evidence type="ECO:0000256" key="2">
    <source>
        <dbReference type="ARBA" id="ARBA00023242"/>
    </source>
</evidence>
<keyword evidence="2" id="KW-0539">Nucleus</keyword>
<feature type="domain" description="Chromo" evidence="4">
    <location>
        <begin position="4"/>
        <end position="58"/>
    </location>
</feature>
<name>A0AAD7IGN0_9AGAR</name>
<evidence type="ECO:0000313" key="6">
    <source>
        <dbReference type="Proteomes" id="UP001215280"/>
    </source>
</evidence>
<proteinExistence type="predicted"/>
<dbReference type="GO" id="GO:0006338">
    <property type="term" value="P:chromatin remodeling"/>
    <property type="evidence" value="ECO:0007669"/>
    <property type="project" value="UniProtKB-ARBA"/>
</dbReference>
<comment type="subcellular location">
    <subcellularLocation>
        <location evidence="1">Nucleus</location>
    </subcellularLocation>
</comment>
<evidence type="ECO:0000313" key="5">
    <source>
        <dbReference type="EMBL" id="KAJ7741525.1"/>
    </source>
</evidence>
<feature type="compositionally biased region" description="Basic residues" evidence="3">
    <location>
        <begin position="86"/>
        <end position="95"/>
    </location>
</feature>
<dbReference type="SMART" id="SM00298">
    <property type="entry name" value="CHROMO"/>
    <property type="match status" value="1"/>
</dbReference>
<dbReference type="InterPro" id="IPR023780">
    <property type="entry name" value="Chromo_domain"/>
</dbReference>
<dbReference type="EMBL" id="JARJLG010000122">
    <property type="protein sequence ID" value="KAJ7741525.1"/>
    <property type="molecule type" value="Genomic_DNA"/>
</dbReference>
<dbReference type="PANTHER" id="PTHR22812">
    <property type="entry name" value="CHROMOBOX PROTEIN"/>
    <property type="match status" value="1"/>
</dbReference>
<feature type="compositionally biased region" description="Low complexity" evidence="3">
    <location>
        <begin position="97"/>
        <end position="110"/>
    </location>
</feature>
<evidence type="ECO:0000256" key="3">
    <source>
        <dbReference type="SAM" id="MobiDB-lite"/>
    </source>
</evidence>
<dbReference type="PROSITE" id="PS50013">
    <property type="entry name" value="CHROMO_2"/>
    <property type="match status" value="1"/>
</dbReference>
<dbReference type="InterPro" id="IPR051219">
    <property type="entry name" value="Heterochromatin_chromo-domain"/>
</dbReference>
<comment type="caution">
    <text evidence="5">The sequence shown here is derived from an EMBL/GenBank/DDBJ whole genome shotgun (WGS) entry which is preliminary data.</text>
</comment>
<evidence type="ECO:0000256" key="1">
    <source>
        <dbReference type="ARBA" id="ARBA00004123"/>
    </source>
</evidence>
<feature type="region of interest" description="Disordered" evidence="3">
    <location>
        <begin position="277"/>
        <end position="324"/>
    </location>
</feature>
<dbReference type="Pfam" id="PF00385">
    <property type="entry name" value="Chromo"/>
    <property type="match status" value="1"/>
</dbReference>
<reference evidence="5" key="1">
    <citation type="submission" date="2023-03" db="EMBL/GenBank/DDBJ databases">
        <title>Massive genome expansion in bonnet fungi (Mycena s.s.) driven by repeated elements and novel gene families across ecological guilds.</title>
        <authorList>
            <consortium name="Lawrence Berkeley National Laboratory"/>
            <person name="Harder C.B."/>
            <person name="Miyauchi S."/>
            <person name="Viragh M."/>
            <person name="Kuo A."/>
            <person name="Thoen E."/>
            <person name="Andreopoulos B."/>
            <person name="Lu D."/>
            <person name="Skrede I."/>
            <person name="Drula E."/>
            <person name="Henrissat B."/>
            <person name="Morin E."/>
            <person name="Kohler A."/>
            <person name="Barry K."/>
            <person name="LaButti K."/>
            <person name="Morin E."/>
            <person name="Salamov A."/>
            <person name="Lipzen A."/>
            <person name="Mereny Z."/>
            <person name="Hegedus B."/>
            <person name="Baldrian P."/>
            <person name="Stursova M."/>
            <person name="Weitz H."/>
            <person name="Taylor A."/>
            <person name="Grigoriev I.V."/>
            <person name="Nagy L.G."/>
            <person name="Martin F."/>
            <person name="Kauserud H."/>
        </authorList>
    </citation>
    <scope>NUCLEOTIDE SEQUENCE</scope>
    <source>
        <strain evidence="5">CBHHK188m</strain>
    </source>
</reference>
<protein>
    <recommendedName>
        <fullName evidence="4">Chromo domain-containing protein</fullName>
    </recommendedName>
</protein>
<evidence type="ECO:0000259" key="4">
    <source>
        <dbReference type="PROSITE" id="PS50013"/>
    </source>
</evidence>
<sequence length="630" mass="67938">MAEYEVEGVTSARVAKKSKKVIWEYNVKWKGYSSDDNTWEPVASFSGSEDLITKFWARIDLGGRDPSNLTQFDVGETFLPVGPPRLGRKPTRKSTKPVAAAPTPPASAGASNEGTRSSKRRRSSPPPEDLEEKPTKRTRGRVSETPTRPVEEPRATRQTQTPRRPPAKATTTASSTRSFRRTKKRTPSPDIVPASEEEEEEQDVAMLVDPAEQSFADEPPSQKEIVDLSLEDDDAPNHPPVDSMQDRASSPPLPSHRARAANPRVKMVDDFSPLEGAIAAKARVPPHNGTGHESPVAGPSTGTRRSPRKPGPGRSSSGFLGSKNTSSLLTFEKGVLKTVKGKFTAPAAEEDTAERGSGAFDGADVPMVPPTSDELLQLGGFDAKAAEALDDFEDDTSAPADVPESASPIAIQQSLAAAKNNLFPPGSSMSSSFSHTVASVWRRATIFGPLSVPLLFVRDTILNVMFPRGLGTDVTPGSRSESKPFFLKLDATVSLPLDLTAVSESLDALICDKPNGPSGKFFQNVNARKLLDTVRTGGASAKVSLRESASEEQRAHFARFRSRLDQGELFTAMVDAVFLAFSSSETPLMQRLNLPPTLIAYPDSVFVTQLDIENLSAYVAVAETADTSRW</sequence>
<accession>A0AAD7IGN0</accession>
<feature type="region of interest" description="Disordered" evidence="3">
    <location>
        <begin position="63"/>
        <end position="265"/>
    </location>
</feature>
<dbReference type="SUPFAM" id="SSF54160">
    <property type="entry name" value="Chromo domain-like"/>
    <property type="match status" value="1"/>
</dbReference>
<dbReference type="AlphaFoldDB" id="A0AAD7IGN0"/>
<feature type="compositionally biased region" description="Low complexity" evidence="3">
    <location>
        <begin position="156"/>
        <end position="177"/>
    </location>
</feature>